<gene>
    <name evidence="1" type="ORF">RCOM_0722150</name>
</gene>
<evidence type="ECO:0000313" key="1">
    <source>
        <dbReference type="EMBL" id="EEF32795.1"/>
    </source>
</evidence>
<protein>
    <submittedName>
        <fullName evidence="1">Uncharacterized protein</fullName>
    </submittedName>
</protein>
<proteinExistence type="predicted"/>
<dbReference type="AlphaFoldDB" id="B9SUD4"/>
<evidence type="ECO:0000313" key="2">
    <source>
        <dbReference type="Proteomes" id="UP000008311"/>
    </source>
</evidence>
<reference evidence="2" key="1">
    <citation type="journal article" date="2010" name="Nat. Biotechnol.">
        <title>Draft genome sequence of the oilseed species Ricinus communis.</title>
        <authorList>
            <person name="Chan A.P."/>
            <person name="Crabtree J."/>
            <person name="Zhao Q."/>
            <person name="Lorenzi H."/>
            <person name="Orvis J."/>
            <person name="Puiu D."/>
            <person name="Melake-Berhan A."/>
            <person name="Jones K.M."/>
            <person name="Redman J."/>
            <person name="Chen G."/>
            <person name="Cahoon E.B."/>
            <person name="Gedil M."/>
            <person name="Stanke M."/>
            <person name="Haas B.J."/>
            <person name="Wortman J.R."/>
            <person name="Fraser-Liggett C.M."/>
            <person name="Ravel J."/>
            <person name="Rabinowicz P.D."/>
        </authorList>
    </citation>
    <scope>NUCLEOTIDE SEQUENCE [LARGE SCALE GENOMIC DNA]</scope>
    <source>
        <strain evidence="2">cv. Hale</strain>
    </source>
</reference>
<dbReference type="EMBL" id="EQ974145">
    <property type="protein sequence ID" value="EEF32795.1"/>
    <property type="molecule type" value="Genomic_DNA"/>
</dbReference>
<sequence length="63" mass="6837">MFEGDAEGVIEAIRGQSLLQASAAAVIEDIAGDDNWWVTDLYKLLGFKTNFISFPLTNSPSVC</sequence>
<name>B9SUD4_RICCO</name>
<accession>B9SUD4</accession>
<dbReference type="InParanoid" id="B9SUD4"/>
<dbReference type="Proteomes" id="UP000008311">
    <property type="component" value="Unassembled WGS sequence"/>
</dbReference>
<keyword evidence="2" id="KW-1185">Reference proteome</keyword>
<organism evidence="1 2">
    <name type="scientific">Ricinus communis</name>
    <name type="common">Castor bean</name>
    <dbReference type="NCBI Taxonomy" id="3988"/>
    <lineage>
        <taxon>Eukaryota</taxon>
        <taxon>Viridiplantae</taxon>
        <taxon>Streptophyta</taxon>
        <taxon>Embryophyta</taxon>
        <taxon>Tracheophyta</taxon>
        <taxon>Spermatophyta</taxon>
        <taxon>Magnoliopsida</taxon>
        <taxon>eudicotyledons</taxon>
        <taxon>Gunneridae</taxon>
        <taxon>Pentapetalae</taxon>
        <taxon>rosids</taxon>
        <taxon>fabids</taxon>
        <taxon>Malpighiales</taxon>
        <taxon>Euphorbiaceae</taxon>
        <taxon>Acalyphoideae</taxon>
        <taxon>Acalypheae</taxon>
        <taxon>Ricinus</taxon>
    </lineage>
</organism>